<dbReference type="GO" id="GO:0042910">
    <property type="term" value="F:xenobiotic transmembrane transporter activity"/>
    <property type="evidence" value="ECO:0007669"/>
    <property type="project" value="InterPro"/>
</dbReference>
<keyword evidence="5" id="KW-1003">Cell membrane</keyword>
<dbReference type="InterPro" id="IPR002528">
    <property type="entry name" value="MATE_fam"/>
</dbReference>
<protein>
    <recommendedName>
        <fullName evidence="3">Multidrug export protein MepA</fullName>
    </recommendedName>
</protein>
<evidence type="ECO:0000256" key="1">
    <source>
        <dbReference type="ARBA" id="ARBA00004651"/>
    </source>
</evidence>
<evidence type="ECO:0000256" key="7">
    <source>
        <dbReference type="ARBA" id="ARBA00022989"/>
    </source>
</evidence>
<sequence>MQEDPKSRLGTAPLKRLIFGMALPTVAAQLVNLLYNIVDRIYVGHIPEEGTMALAGLGITFPVLILITAFSNLVGMGGSNRASIAMGRGEYDKAEKILGNCVTMIIVLSIVLGAGFMALKRPLLQAFGASPDTLPYADAYLTIYLMGTVFVMTTLGLNNFITNQGFAKTSMITTCIGAALNIVLDPVFIFVFDMGVEGAAIATVISQAVSALWVAAFFAGKRSVLRIRLKNLIPSGRVMGSIVSLGVSPFVMSATECLIQLTFNQGMVKYGNDMYVSLMSIMFSINQGVWMPMQGFAQGVQPIIGYNYGAGNYRRVWKSFYTMLAVCLGFSVVFVGSVVIWPGLYLRMFTSQPELIALGTTPMRVFMLGMIPIGAQSACQQTFLGLGQAKISVFIAMLRKVILLWPLALLLPRIMNLGVWGLYLAEPVSDLISVTVCTTLFFVKVRRELPPGK</sequence>
<evidence type="ECO:0000256" key="3">
    <source>
        <dbReference type="ARBA" id="ARBA00022106"/>
    </source>
</evidence>
<evidence type="ECO:0000313" key="12">
    <source>
        <dbReference type="Proteomes" id="UP000886889"/>
    </source>
</evidence>
<feature type="transmembrane region" description="Helical" evidence="10">
    <location>
        <begin position="97"/>
        <end position="119"/>
    </location>
</feature>
<dbReference type="CDD" id="cd13143">
    <property type="entry name" value="MATE_MepA_like"/>
    <property type="match status" value="1"/>
</dbReference>
<proteinExistence type="inferred from homology"/>
<dbReference type="PANTHER" id="PTHR43823">
    <property type="entry name" value="SPORULATION PROTEIN YKVU"/>
    <property type="match status" value="1"/>
</dbReference>
<evidence type="ECO:0000256" key="9">
    <source>
        <dbReference type="ARBA" id="ARBA00023251"/>
    </source>
</evidence>
<accession>A0A9D1T8B9</accession>
<dbReference type="PANTHER" id="PTHR43823:SF3">
    <property type="entry name" value="MULTIDRUG EXPORT PROTEIN MEPA"/>
    <property type="match status" value="1"/>
</dbReference>
<reference evidence="11" key="1">
    <citation type="submission" date="2020-10" db="EMBL/GenBank/DDBJ databases">
        <authorList>
            <person name="Gilroy R."/>
        </authorList>
    </citation>
    <scope>NUCLEOTIDE SEQUENCE</scope>
    <source>
        <strain evidence="11">ChiBcec6-7307</strain>
    </source>
</reference>
<evidence type="ECO:0000256" key="8">
    <source>
        <dbReference type="ARBA" id="ARBA00023136"/>
    </source>
</evidence>
<feature type="transmembrane region" description="Helical" evidence="10">
    <location>
        <begin position="50"/>
        <end position="76"/>
    </location>
</feature>
<organism evidence="11 12">
    <name type="scientific">Candidatus Merdiplasma excrementigallinarum</name>
    <dbReference type="NCBI Taxonomy" id="2840864"/>
    <lineage>
        <taxon>Bacteria</taxon>
        <taxon>Bacillati</taxon>
        <taxon>Bacillota</taxon>
        <taxon>Clostridia</taxon>
        <taxon>Lachnospirales</taxon>
        <taxon>Lachnospiraceae</taxon>
        <taxon>Lachnospiraceae incertae sedis</taxon>
        <taxon>Candidatus Merdiplasma</taxon>
    </lineage>
</organism>
<keyword evidence="4" id="KW-0813">Transport</keyword>
<gene>
    <name evidence="11" type="ORF">IAC80_00640</name>
</gene>
<feature type="transmembrane region" description="Helical" evidence="10">
    <location>
        <begin position="198"/>
        <end position="220"/>
    </location>
</feature>
<evidence type="ECO:0000256" key="5">
    <source>
        <dbReference type="ARBA" id="ARBA00022475"/>
    </source>
</evidence>
<dbReference type="GO" id="GO:0005886">
    <property type="term" value="C:plasma membrane"/>
    <property type="evidence" value="ECO:0007669"/>
    <property type="project" value="UniProtKB-SubCell"/>
</dbReference>
<keyword evidence="7 10" id="KW-1133">Transmembrane helix</keyword>
<evidence type="ECO:0000256" key="10">
    <source>
        <dbReference type="SAM" id="Phobius"/>
    </source>
</evidence>
<dbReference type="InterPro" id="IPR051327">
    <property type="entry name" value="MATE_MepA_subfamily"/>
</dbReference>
<feature type="transmembrane region" description="Helical" evidence="10">
    <location>
        <begin position="361"/>
        <end position="379"/>
    </location>
</feature>
<feature type="transmembrane region" description="Helical" evidence="10">
    <location>
        <begin position="172"/>
        <end position="192"/>
    </location>
</feature>
<feature type="transmembrane region" description="Helical" evidence="10">
    <location>
        <begin position="139"/>
        <end position="160"/>
    </location>
</feature>
<feature type="transmembrane region" description="Helical" evidence="10">
    <location>
        <begin position="17"/>
        <end position="38"/>
    </location>
</feature>
<evidence type="ECO:0000256" key="2">
    <source>
        <dbReference type="ARBA" id="ARBA00008417"/>
    </source>
</evidence>
<dbReference type="Proteomes" id="UP000886889">
    <property type="component" value="Unassembled WGS sequence"/>
</dbReference>
<dbReference type="Pfam" id="PF01554">
    <property type="entry name" value="MatE"/>
    <property type="match status" value="2"/>
</dbReference>
<feature type="transmembrane region" description="Helical" evidence="10">
    <location>
        <begin position="241"/>
        <end position="263"/>
    </location>
</feature>
<keyword evidence="8 10" id="KW-0472">Membrane</keyword>
<comment type="subcellular location">
    <subcellularLocation>
        <location evidence="1">Cell membrane</location>
        <topology evidence="1">Multi-pass membrane protein</topology>
    </subcellularLocation>
</comment>
<dbReference type="AlphaFoldDB" id="A0A9D1T8B9"/>
<dbReference type="NCBIfam" id="TIGR00797">
    <property type="entry name" value="matE"/>
    <property type="match status" value="1"/>
</dbReference>
<keyword evidence="9" id="KW-0046">Antibiotic resistance</keyword>
<evidence type="ECO:0000313" key="11">
    <source>
        <dbReference type="EMBL" id="HIV22422.1"/>
    </source>
</evidence>
<dbReference type="GO" id="GO:0015297">
    <property type="term" value="F:antiporter activity"/>
    <property type="evidence" value="ECO:0007669"/>
    <property type="project" value="InterPro"/>
</dbReference>
<dbReference type="InterPro" id="IPR045070">
    <property type="entry name" value="MATE_MepA-like"/>
</dbReference>
<dbReference type="EMBL" id="DVOS01000006">
    <property type="protein sequence ID" value="HIV22422.1"/>
    <property type="molecule type" value="Genomic_DNA"/>
</dbReference>
<evidence type="ECO:0000256" key="6">
    <source>
        <dbReference type="ARBA" id="ARBA00022692"/>
    </source>
</evidence>
<name>A0A9D1T8B9_9FIRM</name>
<evidence type="ECO:0000256" key="4">
    <source>
        <dbReference type="ARBA" id="ARBA00022448"/>
    </source>
</evidence>
<keyword evidence="6 10" id="KW-0812">Transmembrane</keyword>
<dbReference type="PIRSF" id="PIRSF006603">
    <property type="entry name" value="DinF"/>
    <property type="match status" value="1"/>
</dbReference>
<comment type="caution">
    <text evidence="11">The sequence shown here is derived from an EMBL/GenBank/DDBJ whole genome shotgun (WGS) entry which is preliminary data.</text>
</comment>
<dbReference type="GO" id="GO:0046677">
    <property type="term" value="P:response to antibiotic"/>
    <property type="evidence" value="ECO:0007669"/>
    <property type="project" value="UniProtKB-KW"/>
</dbReference>
<comment type="similarity">
    <text evidence="2">Belongs to the multi antimicrobial extrusion (MATE) (TC 2.A.66.1) family. MepA subfamily.</text>
</comment>
<dbReference type="InterPro" id="IPR048279">
    <property type="entry name" value="MdtK-like"/>
</dbReference>
<reference evidence="11" key="2">
    <citation type="journal article" date="2021" name="PeerJ">
        <title>Extensive microbial diversity within the chicken gut microbiome revealed by metagenomics and culture.</title>
        <authorList>
            <person name="Gilroy R."/>
            <person name="Ravi A."/>
            <person name="Getino M."/>
            <person name="Pursley I."/>
            <person name="Horton D.L."/>
            <person name="Alikhan N.F."/>
            <person name="Baker D."/>
            <person name="Gharbi K."/>
            <person name="Hall N."/>
            <person name="Watson M."/>
            <person name="Adriaenssens E.M."/>
            <person name="Foster-Nyarko E."/>
            <person name="Jarju S."/>
            <person name="Secka A."/>
            <person name="Antonio M."/>
            <person name="Oren A."/>
            <person name="Chaudhuri R.R."/>
            <person name="La Ragione R."/>
            <person name="Hildebrand F."/>
            <person name="Pallen M.J."/>
        </authorList>
    </citation>
    <scope>NUCLEOTIDE SEQUENCE</scope>
    <source>
        <strain evidence="11">ChiBcec6-7307</strain>
    </source>
</reference>
<feature type="transmembrane region" description="Helical" evidence="10">
    <location>
        <begin position="320"/>
        <end position="341"/>
    </location>
</feature>